<feature type="domain" description="Prepilin type IV endopeptidase peptidase" evidence="4">
    <location>
        <begin position="89"/>
        <end position="197"/>
    </location>
</feature>
<feature type="transmembrane region" description="Helical" evidence="3">
    <location>
        <begin position="176"/>
        <end position="200"/>
    </location>
</feature>
<accession>A0ABS5SZX3</accession>
<dbReference type="Pfam" id="PF01478">
    <property type="entry name" value="Peptidase_A24"/>
    <property type="match status" value="1"/>
</dbReference>
<dbReference type="InterPro" id="IPR050882">
    <property type="entry name" value="Prepilin_peptidase/N-MTase"/>
</dbReference>
<dbReference type="Gene3D" id="1.20.120.1220">
    <property type="match status" value="1"/>
</dbReference>
<dbReference type="InterPro" id="IPR014032">
    <property type="entry name" value="Peptidase_A24A_bac"/>
</dbReference>
<name>A0ABS5SZX3_9GAMM</name>
<organism evidence="5 6">
    <name type="scientific">Rosenbergiella gaditana</name>
    <dbReference type="NCBI Taxonomy" id="2726987"/>
    <lineage>
        <taxon>Bacteria</taxon>
        <taxon>Pseudomonadati</taxon>
        <taxon>Pseudomonadota</taxon>
        <taxon>Gammaproteobacteria</taxon>
        <taxon>Enterobacterales</taxon>
        <taxon>Erwiniaceae</taxon>
        <taxon>Rosenbergiella</taxon>
    </lineage>
</organism>
<protein>
    <submittedName>
        <fullName evidence="5">Prepilin peptidase</fullName>
    </submittedName>
</protein>
<keyword evidence="6" id="KW-1185">Reference proteome</keyword>
<sequence>MLMINLFALTFLLLKAIRSFLLTFTPSNYNSNWFVLASSQRLCNSLSCSKALHFYLRRIDKCLIFSLGFHLTIQVLLGSLPLVLIVFALFTAILLLLACIDWFYLLLPNSIVLILLALGLLTSTYLFGFNLIDLLARSAGCYGIFWLTQAIYYLLRHRVGLGQGDIKLLAALASWYDIHQLCIVVLSASLAALPFCIYQYRYLNSLHAIIVPYGTFLSLSGICCSYIFHQDIFSSTFGN</sequence>
<keyword evidence="3" id="KW-1133">Transmembrane helix</keyword>
<comment type="caution">
    <text evidence="5">The sequence shown here is derived from an EMBL/GenBank/DDBJ whole genome shotgun (WGS) entry which is preliminary data.</text>
</comment>
<evidence type="ECO:0000313" key="6">
    <source>
        <dbReference type="Proteomes" id="UP000790096"/>
    </source>
</evidence>
<evidence type="ECO:0000313" key="5">
    <source>
        <dbReference type="EMBL" id="MBT0725660.1"/>
    </source>
</evidence>
<dbReference type="PANTHER" id="PTHR30487">
    <property type="entry name" value="TYPE 4 PREPILIN-LIKE PROTEINS LEADER PEPTIDE-PROCESSING ENZYME"/>
    <property type="match status" value="1"/>
</dbReference>
<comment type="similarity">
    <text evidence="1 2">Belongs to the peptidase A24 family.</text>
</comment>
<keyword evidence="3" id="KW-0472">Membrane</keyword>
<evidence type="ECO:0000256" key="2">
    <source>
        <dbReference type="RuleBase" id="RU003793"/>
    </source>
</evidence>
<reference evidence="5 6" key="1">
    <citation type="submission" date="2020-04" db="EMBL/GenBank/DDBJ databases">
        <title>Genome sequencing of Rosenbergiella species.</title>
        <authorList>
            <person name="Alvarez-Perez S."/>
            <person name="Lievens B."/>
        </authorList>
    </citation>
    <scope>NUCLEOTIDE SEQUENCE [LARGE SCALE GENOMIC DNA]</scope>
    <source>
        <strain evidence="5 6">S61</strain>
    </source>
</reference>
<feature type="transmembrane region" description="Helical" evidence="3">
    <location>
        <begin position="75"/>
        <end position="97"/>
    </location>
</feature>
<evidence type="ECO:0000259" key="4">
    <source>
        <dbReference type="Pfam" id="PF01478"/>
    </source>
</evidence>
<proteinExistence type="inferred from homology"/>
<evidence type="ECO:0000256" key="1">
    <source>
        <dbReference type="ARBA" id="ARBA00005801"/>
    </source>
</evidence>
<dbReference type="PANTHER" id="PTHR30487:SF0">
    <property type="entry name" value="PREPILIN LEADER PEPTIDASE_N-METHYLTRANSFERASE-RELATED"/>
    <property type="match status" value="1"/>
</dbReference>
<feature type="transmembrane region" description="Helical" evidence="3">
    <location>
        <begin position="206"/>
        <end position="228"/>
    </location>
</feature>
<feature type="transmembrane region" description="Helical" evidence="3">
    <location>
        <begin position="104"/>
        <end position="128"/>
    </location>
</feature>
<gene>
    <name evidence="5" type="ORF">HH682_14820</name>
</gene>
<keyword evidence="3" id="KW-0812">Transmembrane</keyword>
<dbReference type="EMBL" id="JABBFR010000033">
    <property type="protein sequence ID" value="MBT0725660.1"/>
    <property type="molecule type" value="Genomic_DNA"/>
</dbReference>
<dbReference type="InterPro" id="IPR000045">
    <property type="entry name" value="Prepilin_IV_endopep_pep"/>
</dbReference>
<dbReference type="Proteomes" id="UP000790096">
    <property type="component" value="Unassembled WGS sequence"/>
</dbReference>
<feature type="transmembrane region" description="Helical" evidence="3">
    <location>
        <begin position="134"/>
        <end position="155"/>
    </location>
</feature>
<dbReference type="PRINTS" id="PR00864">
    <property type="entry name" value="PREPILNPTASE"/>
</dbReference>
<evidence type="ECO:0000256" key="3">
    <source>
        <dbReference type="SAM" id="Phobius"/>
    </source>
</evidence>